<evidence type="ECO:0000259" key="12">
    <source>
        <dbReference type="PROSITE" id="PS51194"/>
    </source>
</evidence>
<dbReference type="Gene3D" id="3.30.70.2280">
    <property type="match status" value="1"/>
</dbReference>
<feature type="region of interest" description="Disordered" evidence="10">
    <location>
        <begin position="1"/>
        <end position="116"/>
    </location>
</feature>
<evidence type="ECO:0000256" key="3">
    <source>
        <dbReference type="ARBA" id="ARBA00022741"/>
    </source>
</evidence>
<dbReference type="InterPro" id="IPR000629">
    <property type="entry name" value="RNA-helicase_DEAD-box_CS"/>
</dbReference>
<feature type="compositionally biased region" description="Basic and acidic residues" evidence="10">
    <location>
        <begin position="73"/>
        <end position="97"/>
    </location>
</feature>
<dbReference type="CDD" id="cd12937">
    <property type="entry name" value="GUCT_RH7_like"/>
    <property type="match status" value="1"/>
</dbReference>
<dbReference type="Pfam" id="PF00270">
    <property type="entry name" value="DEAD"/>
    <property type="match status" value="1"/>
</dbReference>
<evidence type="ECO:0000256" key="9">
    <source>
        <dbReference type="RuleBase" id="RU000492"/>
    </source>
</evidence>
<dbReference type="GO" id="GO:0003723">
    <property type="term" value="F:RNA binding"/>
    <property type="evidence" value="ECO:0007669"/>
    <property type="project" value="UniProtKB-KW"/>
</dbReference>
<dbReference type="InterPro" id="IPR027417">
    <property type="entry name" value="P-loop_NTPase"/>
</dbReference>
<dbReference type="PROSITE" id="PS51192">
    <property type="entry name" value="HELICASE_ATP_BIND_1"/>
    <property type="match status" value="1"/>
</dbReference>
<dbReference type="OrthoDB" id="4255at2759"/>
<dbReference type="SMART" id="SM00487">
    <property type="entry name" value="DEXDc"/>
    <property type="match status" value="1"/>
</dbReference>
<dbReference type="CDD" id="cd18787">
    <property type="entry name" value="SF2_C_DEAD"/>
    <property type="match status" value="1"/>
</dbReference>
<evidence type="ECO:0000256" key="6">
    <source>
        <dbReference type="ARBA" id="ARBA00022840"/>
    </source>
</evidence>
<gene>
    <name evidence="13" type="ORF">SI8410_10014325</name>
</gene>
<dbReference type="InterPro" id="IPR001650">
    <property type="entry name" value="Helicase_C-like"/>
</dbReference>
<dbReference type="CDD" id="cd00268">
    <property type="entry name" value="DEADc"/>
    <property type="match status" value="1"/>
</dbReference>
<dbReference type="PANTHER" id="PTHR47963">
    <property type="entry name" value="DEAD-BOX ATP-DEPENDENT RNA HELICASE 47, MITOCHONDRIAL"/>
    <property type="match status" value="1"/>
</dbReference>
<dbReference type="AlphaFoldDB" id="A0A7I8L0S2"/>
<accession>A0A7I8L0S2</accession>
<dbReference type="InterPro" id="IPR011545">
    <property type="entry name" value="DEAD/DEAH_box_helicase_dom"/>
</dbReference>
<evidence type="ECO:0000256" key="1">
    <source>
        <dbReference type="ARBA" id="ARBA00006517"/>
    </source>
</evidence>
<dbReference type="EMBL" id="LR746273">
    <property type="protein sequence ID" value="CAA7403647.1"/>
    <property type="molecule type" value="Genomic_DNA"/>
</dbReference>
<dbReference type="EC" id="3.6.4.13" evidence="2"/>
<keyword evidence="6 9" id="KW-0067">ATP-binding</keyword>
<dbReference type="PROSITE" id="PS00039">
    <property type="entry name" value="DEAD_ATP_HELICASE"/>
    <property type="match status" value="1"/>
</dbReference>
<evidence type="ECO:0000256" key="5">
    <source>
        <dbReference type="ARBA" id="ARBA00022806"/>
    </source>
</evidence>
<dbReference type="InterPro" id="IPR012562">
    <property type="entry name" value="GUCT"/>
</dbReference>
<dbReference type="GO" id="GO:0003724">
    <property type="term" value="F:RNA helicase activity"/>
    <property type="evidence" value="ECO:0007669"/>
    <property type="project" value="UniProtKB-EC"/>
</dbReference>
<feature type="region of interest" description="Disordered" evidence="10">
    <location>
        <begin position="668"/>
        <end position="720"/>
    </location>
</feature>
<proteinExistence type="inferred from homology"/>
<dbReference type="InterPro" id="IPR044742">
    <property type="entry name" value="DEAD/DEAH_RhlB"/>
</dbReference>
<dbReference type="InterPro" id="IPR035979">
    <property type="entry name" value="RBD_domain_sf"/>
</dbReference>
<dbReference type="Gene3D" id="3.40.50.300">
    <property type="entry name" value="P-loop containing nucleotide triphosphate hydrolases"/>
    <property type="match status" value="2"/>
</dbReference>
<comment type="similarity">
    <text evidence="1">Belongs to the DEAD box helicase family. DDX21/DDX50 subfamily.</text>
</comment>
<dbReference type="Pfam" id="PF26142">
    <property type="entry name" value="DD_DDX21-DDX50"/>
    <property type="match status" value="1"/>
</dbReference>
<name>A0A7I8L0S2_SPIIN</name>
<keyword evidence="7" id="KW-0694">RNA-binding</keyword>
<evidence type="ECO:0000256" key="7">
    <source>
        <dbReference type="ARBA" id="ARBA00022884"/>
    </source>
</evidence>
<feature type="domain" description="Helicase ATP-binding" evidence="11">
    <location>
        <begin position="174"/>
        <end position="356"/>
    </location>
</feature>
<dbReference type="GO" id="GO:0005524">
    <property type="term" value="F:ATP binding"/>
    <property type="evidence" value="ECO:0007669"/>
    <property type="project" value="UniProtKB-KW"/>
</dbReference>
<dbReference type="InterPro" id="IPR014001">
    <property type="entry name" value="Helicase_ATP-bd"/>
</dbReference>
<evidence type="ECO:0000256" key="2">
    <source>
        <dbReference type="ARBA" id="ARBA00012552"/>
    </source>
</evidence>
<dbReference type="InterPro" id="IPR059027">
    <property type="entry name" value="DD_DDX21-DDX50"/>
</dbReference>
<evidence type="ECO:0000313" key="13">
    <source>
        <dbReference type="EMBL" id="CAA7403647.1"/>
    </source>
</evidence>
<evidence type="ECO:0000313" key="14">
    <source>
        <dbReference type="Proteomes" id="UP000663760"/>
    </source>
</evidence>
<dbReference type="SUPFAM" id="SSF52540">
    <property type="entry name" value="P-loop containing nucleoside triphosphate hydrolases"/>
    <property type="match status" value="1"/>
</dbReference>
<reference evidence="13" key="1">
    <citation type="submission" date="2020-02" db="EMBL/GenBank/DDBJ databases">
        <authorList>
            <person name="Scholz U."/>
            <person name="Mascher M."/>
            <person name="Fiebig A."/>
        </authorList>
    </citation>
    <scope>NUCLEOTIDE SEQUENCE</scope>
</reference>
<sequence length="720" mass="77326">MPALAIAVPLSPESLGEKTKSKKMKKADAEAAPVLGDVLDSVEKKKKKSKKVEADDGAPEGAALLEKKKKKKAGSDDNSSVKEKKRKASDDEGDKKSAQKIANGGPAAVSNGLPVKRQKIDGKENGELASSDGADEQVPADPNAVSNFRISEPLRAALKSKGIQSLFPIQAMTFDLILDGSDLVGRARTGQGKTLAFVLPILESLINGQNKESGKMGYGRTPSVLVLLPTRELANQVYSDFEVYGRAIGLSACCLYGGSPYRAQEMALRRGVDIVVGTPGRVKDHIERKTLDLKALKFRVLDEADEMLNMGFVDDVELILGKVEDVNKVQTLLFSATLPEWVKKISTRFLKPTKRTADLVGNEKMKASANVRHLVLPCTRVARNQLIPDVIRCYSRGGRTIIFTETKDSASELAGVLPGARALHGDVVQAQREVILAAFRSGSFLVLVATNVAARGLDINDVQLIIQCEPPRDVEAYIHRSGRTGRAGNSGVAILLYEPRYSHNISRIERESGVKFERISAPQPAEVAETVGSEAADAISNISDSVIPIFRSRAEQLLSTSGLSAVDILAKALAKAAGFTDIRKRSLLSSKDNYVTLLLRMGKPMFSPSFAYSALRRFIPDEKMAGVRDVSLTADGMAAVFDVPDEDVELFIAGQENASMVEIEIPKELPPLQEKEQPRGGFGGRGRFGGNRFSGGKGGGFGRRGGGGGGGSGGGRFNRR</sequence>
<keyword evidence="3 9" id="KW-0547">Nucleotide-binding</keyword>
<evidence type="ECO:0000256" key="4">
    <source>
        <dbReference type="ARBA" id="ARBA00022801"/>
    </source>
</evidence>
<comment type="catalytic activity">
    <reaction evidence="8">
        <text>ATP + H2O = ADP + phosphate + H(+)</text>
        <dbReference type="Rhea" id="RHEA:13065"/>
        <dbReference type="ChEBI" id="CHEBI:15377"/>
        <dbReference type="ChEBI" id="CHEBI:15378"/>
        <dbReference type="ChEBI" id="CHEBI:30616"/>
        <dbReference type="ChEBI" id="CHEBI:43474"/>
        <dbReference type="ChEBI" id="CHEBI:456216"/>
        <dbReference type="EC" id="3.6.4.13"/>
    </reaction>
</comment>
<dbReference type="GO" id="GO:0016787">
    <property type="term" value="F:hydrolase activity"/>
    <property type="evidence" value="ECO:0007669"/>
    <property type="project" value="UniProtKB-KW"/>
</dbReference>
<dbReference type="Pfam" id="PF08152">
    <property type="entry name" value="GUCT"/>
    <property type="match status" value="1"/>
</dbReference>
<dbReference type="PROSITE" id="PS51194">
    <property type="entry name" value="HELICASE_CTER"/>
    <property type="match status" value="1"/>
</dbReference>
<feature type="domain" description="Helicase C-terminal" evidence="12">
    <location>
        <begin position="385"/>
        <end position="543"/>
    </location>
</feature>
<dbReference type="PANTHER" id="PTHR47963:SF8">
    <property type="entry name" value="ATP-DEPENDENT RNA HELICASE DEAD"/>
    <property type="match status" value="1"/>
</dbReference>
<dbReference type="InterPro" id="IPR050547">
    <property type="entry name" value="DEAD_box_RNA_helicases"/>
</dbReference>
<keyword evidence="14" id="KW-1185">Reference proteome</keyword>
<dbReference type="SMART" id="SM00490">
    <property type="entry name" value="HELICc"/>
    <property type="match status" value="1"/>
</dbReference>
<evidence type="ECO:0000259" key="11">
    <source>
        <dbReference type="PROSITE" id="PS51192"/>
    </source>
</evidence>
<dbReference type="Pfam" id="PF00271">
    <property type="entry name" value="Helicase_C"/>
    <property type="match status" value="1"/>
</dbReference>
<dbReference type="SUPFAM" id="SSF54928">
    <property type="entry name" value="RNA-binding domain, RBD"/>
    <property type="match status" value="1"/>
</dbReference>
<dbReference type="Proteomes" id="UP000663760">
    <property type="component" value="Chromosome 10"/>
</dbReference>
<evidence type="ECO:0000256" key="10">
    <source>
        <dbReference type="SAM" id="MobiDB-lite"/>
    </source>
</evidence>
<organism evidence="13 14">
    <name type="scientific">Spirodela intermedia</name>
    <name type="common">Intermediate duckweed</name>
    <dbReference type="NCBI Taxonomy" id="51605"/>
    <lineage>
        <taxon>Eukaryota</taxon>
        <taxon>Viridiplantae</taxon>
        <taxon>Streptophyta</taxon>
        <taxon>Embryophyta</taxon>
        <taxon>Tracheophyta</taxon>
        <taxon>Spermatophyta</taxon>
        <taxon>Magnoliopsida</taxon>
        <taxon>Liliopsida</taxon>
        <taxon>Araceae</taxon>
        <taxon>Lemnoideae</taxon>
        <taxon>Spirodela</taxon>
    </lineage>
</organism>
<evidence type="ECO:0000256" key="8">
    <source>
        <dbReference type="ARBA" id="ARBA00047984"/>
    </source>
</evidence>
<keyword evidence="4 9" id="KW-0378">Hydrolase</keyword>
<feature type="compositionally biased region" description="Gly residues" evidence="10">
    <location>
        <begin position="680"/>
        <end position="720"/>
    </location>
</feature>
<keyword evidence="5 9" id="KW-0347">Helicase</keyword>
<protein>
    <recommendedName>
        <fullName evidence="2">RNA helicase</fullName>
        <ecNumber evidence="2">3.6.4.13</ecNumber>
    </recommendedName>
</protein>